<evidence type="ECO:0000259" key="4">
    <source>
        <dbReference type="PROSITE" id="PS51085"/>
    </source>
</evidence>
<dbReference type="Pfam" id="PF13510">
    <property type="entry name" value="Fer2_4"/>
    <property type="match status" value="1"/>
</dbReference>
<evidence type="ECO:0000256" key="2">
    <source>
        <dbReference type="ARBA" id="ARBA00023004"/>
    </source>
</evidence>
<dbReference type="CDD" id="cd00207">
    <property type="entry name" value="fer2"/>
    <property type="match status" value="1"/>
</dbReference>
<dbReference type="PROSITE" id="PS00198">
    <property type="entry name" value="4FE4S_FER_1"/>
    <property type="match status" value="1"/>
</dbReference>
<keyword evidence="3" id="KW-0411">Iron-sulfur</keyword>
<dbReference type="SUPFAM" id="SSF54862">
    <property type="entry name" value="4Fe-4S ferredoxins"/>
    <property type="match status" value="1"/>
</dbReference>
<accession>A0ABZ3J1X4</accession>
<name>A0ABZ3J1X4_SPOA4</name>
<dbReference type="RefSeq" id="WP_093795535.1">
    <property type="nucleotide sequence ID" value="NZ_CP155571.1"/>
</dbReference>
<keyword evidence="7" id="KW-1185">Reference proteome</keyword>
<feature type="domain" description="4Fe-4S ferredoxin-type" evidence="5">
    <location>
        <begin position="172"/>
        <end position="202"/>
    </location>
</feature>
<keyword evidence="1" id="KW-0479">Metal-binding</keyword>
<reference evidence="6" key="1">
    <citation type="submission" date="2024-05" db="EMBL/GenBank/DDBJ databases">
        <title>Isolation and characterization of Sporomusa carbonis sp. nov., a carboxydotrophic hydrogenogen in the genus of Sporomusa isolated from a charcoal burning pile.</title>
        <authorList>
            <person name="Boeer T."/>
            <person name="Rosenbaum F."/>
            <person name="Eysell L."/>
            <person name="Mueller V."/>
            <person name="Daniel R."/>
            <person name="Poehlein A."/>
        </authorList>
    </citation>
    <scope>NUCLEOTIDE SEQUENCE [LARGE SCALE GENOMIC DNA]</scope>
    <source>
        <strain evidence="6">DSM 3132</strain>
    </source>
</reference>
<evidence type="ECO:0000259" key="5">
    <source>
        <dbReference type="PROSITE" id="PS51379"/>
    </source>
</evidence>
<dbReference type="GO" id="GO:0016491">
    <property type="term" value="F:oxidoreductase activity"/>
    <property type="evidence" value="ECO:0007669"/>
    <property type="project" value="UniProtKB-KW"/>
</dbReference>
<protein>
    <submittedName>
        <fullName evidence="6">NADPH-Fe(3+) oxidoreductase subunit alpha</fullName>
        <ecNumber evidence="6">1.-.-.-</ecNumber>
    </submittedName>
</protein>
<evidence type="ECO:0000256" key="1">
    <source>
        <dbReference type="ARBA" id="ARBA00022723"/>
    </source>
</evidence>
<dbReference type="EMBL" id="CP155571">
    <property type="protein sequence ID" value="XFO72245.1"/>
    <property type="molecule type" value="Genomic_DNA"/>
</dbReference>
<dbReference type="PROSITE" id="PS51379">
    <property type="entry name" value="4FE4S_FER_2"/>
    <property type="match status" value="1"/>
</dbReference>
<dbReference type="SUPFAM" id="SSF54292">
    <property type="entry name" value="2Fe-2S ferredoxin-like"/>
    <property type="match status" value="1"/>
</dbReference>
<dbReference type="EC" id="1.-.-.-" evidence="6"/>
<sequence length="211" mass="23493">MERFVEIAIDGQIAKVKTTTSLLQALREQGKNLPALCYHRELEGGGHCGLCVVEVSKKGECKPQLACLMKPEQGLQVKTKTLRIDQLRSWCARLLLQYRPFVNPEVEKMLLQLIRDGDGDGELNYDYEGSRKTAKEKASGCILCGLCIRICRKIGKNRLTFLGRGKSLRVGFVPAKNEADNCGRCKACFLLCPTGFISTAVRQAFMSGLYK</sequence>
<dbReference type="InterPro" id="IPR036010">
    <property type="entry name" value="2Fe-2S_ferredoxin-like_sf"/>
</dbReference>
<organism evidence="6 7">
    <name type="scientific">Sporomusa acidovorans (strain ATCC 49682 / DSM 3132 / Mol)</name>
    <dbReference type="NCBI Taxonomy" id="1123286"/>
    <lineage>
        <taxon>Bacteria</taxon>
        <taxon>Bacillati</taxon>
        <taxon>Bacillota</taxon>
        <taxon>Negativicutes</taxon>
        <taxon>Selenomonadales</taxon>
        <taxon>Sporomusaceae</taxon>
        <taxon>Sporomusa</taxon>
    </lineage>
</organism>
<dbReference type="InterPro" id="IPR017896">
    <property type="entry name" value="4Fe4S_Fe-S-bd"/>
</dbReference>
<dbReference type="InterPro" id="IPR017900">
    <property type="entry name" value="4Fe4S_Fe_S_CS"/>
</dbReference>
<dbReference type="Gene3D" id="3.10.20.740">
    <property type="match status" value="1"/>
</dbReference>
<proteinExistence type="predicted"/>
<evidence type="ECO:0000256" key="3">
    <source>
        <dbReference type="ARBA" id="ARBA00023014"/>
    </source>
</evidence>
<keyword evidence="2" id="KW-0408">Iron</keyword>
<dbReference type="PROSITE" id="PS51085">
    <property type="entry name" value="2FE2S_FER_2"/>
    <property type="match status" value="1"/>
</dbReference>
<evidence type="ECO:0000313" key="7">
    <source>
        <dbReference type="Proteomes" id="UP000216052"/>
    </source>
</evidence>
<dbReference type="Proteomes" id="UP000216052">
    <property type="component" value="Chromosome"/>
</dbReference>
<dbReference type="Gene3D" id="3.30.70.20">
    <property type="match status" value="1"/>
</dbReference>
<evidence type="ECO:0000313" key="6">
    <source>
        <dbReference type="EMBL" id="XFO72245.1"/>
    </source>
</evidence>
<gene>
    <name evidence="6" type="primary">sfrA_2</name>
    <name evidence="6" type="ORF">SPACI_022910</name>
</gene>
<feature type="domain" description="2Fe-2S ferredoxin-type" evidence="4">
    <location>
        <begin position="3"/>
        <end position="83"/>
    </location>
</feature>
<keyword evidence="6" id="KW-0560">Oxidoreductase</keyword>
<dbReference type="InterPro" id="IPR001041">
    <property type="entry name" value="2Fe-2S_ferredoxin-type"/>
</dbReference>